<comment type="similarity">
    <text evidence="2">Belongs to the nematode receptor-like protein srd family.</text>
</comment>
<evidence type="ECO:0000256" key="5">
    <source>
        <dbReference type="ARBA" id="ARBA00023136"/>
    </source>
</evidence>
<dbReference type="PANTHER" id="PTHR22945">
    <property type="entry name" value="SERPENTINE RECEPTOR, CLASS D DELTA"/>
    <property type="match status" value="1"/>
</dbReference>
<gene>
    <name evidence="7" type="ORF">PMAYCL1PPCAC_07782</name>
</gene>
<keyword evidence="4 6" id="KW-1133">Transmembrane helix</keyword>
<feature type="transmembrane region" description="Helical" evidence="6">
    <location>
        <begin position="91"/>
        <end position="117"/>
    </location>
</feature>
<dbReference type="PANTHER" id="PTHR22945:SF40">
    <property type="entry name" value="SERPENTINE RECEPTOR, CLASS D (DELTA)-RELATED"/>
    <property type="match status" value="1"/>
</dbReference>
<evidence type="ECO:0000313" key="8">
    <source>
        <dbReference type="Proteomes" id="UP001328107"/>
    </source>
</evidence>
<dbReference type="Gene3D" id="1.20.1070.10">
    <property type="entry name" value="Rhodopsin 7-helix transmembrane proteins"/>
    <property type="match status" value="1"/>
</dbReference>
<sequence length="324" mass="36400">MIYPWLPLVLIHCFMCASSFVGNLLLMVLIIFHTPPSNRSYSVLIISLSLLELVTSTSSFLLFQRLIPCGLSVFMVTSGPAALFHSRRFCFVLYAVMMHGHSHYICMMALLFGFRYYVLVKPTPRSKSVILVCFLYYVPTVLVFGLAAGSDITPEKEILEKVNITLGYDLRGGMVTGYFSVFEPRLALAIFWVTAPSGTFAWLIIFIGGKIHRKLKESTHSMSESTRSMHRELMQALSVQASLSVIFASGVVTYVLMQLNLVHGPVIEYSTHMAGEICLAASPIVTIYYVRSYRRAVTTCSICRRRVSVAPQYRFDSEIPSFHP</sequence>
<feature type="transmembrane region" description="Helical" evidence="6">
    <location>
        <begin position="233"/>
        <end position="257"/>
    </location>
</feature>
<dbReference type="SUPFAM" id="SSF81321">
    <property type="entry name" value="Family A G protein-coupled receptor-like"/>
    <property type="match status" value="1"/>
</dbReference>
<dbReference type="InterPro" id="IPR050920">
    <property type="entry name" value="Nematode_rcpt-like_delta"/>
</dbReference>
<keyword evidence="5 6" id="KW-0472">Membrane</keyword>
<dbReference type="EMBL" id="BTRK01000002">
    <property type="protein sequence ID" value="GMR37587.1"/>
    <property type="molecule type" value="Genomic_DNA"/>
</dbReference>
<comment type="caution">
    <text evidence="7">The sequence shown here is derived from an EMBL/GenBank/DDBJ whole genome shotgun (WGS) entry which is preliminary data.</text>
</comment>
<feature type="non-terminal residue" evidence="7">
    <location>
        <position position="324"/>
    </location>
</feature>
<evidence type="ECO:0000256" key="3">
    <source>
        <dbReference type="ARBA" id="ARBA00022692"/>
    </source>
</evidence>
<dbReference type="Proteomes" id="UP001328107">
    <property type="component" value="Unassembled WGS sequence"/>
</dbReference>
<evidence type="ECO:0000256" key="4">
    <source>
        <dbReference type="ARBA" id="ARBA00022989"/>
    </source>
</evidence>
<protein>
    <recommendedName>
        <fullName evidence="9">G protein-coupled receptor</fullName>
    </recommendedName>
</protein>
<feature type="transmembrane region" description="Helical" evidence="6">
    <location>
        <begin position="6"/>
        <end position="31"/>
    </location>
</feature>
<evidence type="ECO:0008006" key="9">
    <source>
        <dbReference type="Google" id="ProtNLM"/>
    </source>
</evidence>
<evidence type="ECO:0000256" key="1">
    <source>
        <dbReference type="ARBA" id="ARBA00004141"/>
    </source>
</evidence>
<feature type="transmembrane region" description="Helical" evidence="6">
    <location>
        <begin position="43"/>
        <end position="63"/>
    </location>
</feature>
<proteinExistence type="inferred from homology"/>
<reference evidence="8" key="1">
    <citation type="submission" date="2022-10" db="EMBL/GenBank/DDBJ databases">
        <title>Genome assembly of Pristionchus species.</title>
        <authorList>
            <person name="Yoshida K."/>
            <person name="Sommer R.J."/>
        </authorList>
    </citation>
    <scope>NUCLEOTIDE SEQUENCE [LARGE SCALE GENOMIC DNA]</scope>
    <source>
        <strain evidence="8">RS5460</strain>
    </source>
</reference>
<keyword evidence="3 6" id="KW-0812">Transmembrane</keyword>
<evidence type="ECO:0000256" key="2">
    <source>
        <dbReference type="ARBA" id="ARBA00009166"/>
    </source>
</evidence>
<feature type="transmembrane region" description="Helical" evidence="6">
    <location>
        <begin position="269"/>
        <end position="290"/>
    </location>
</feature>
<dbReference type="GO" id="GO:0016020">
    <property type="term" value="C:membrane"/>
    <property type="evidence" value="ECO:0007669"/>
    <property type="project" value="UniProtKB-SubCell"/>
</dbReference>
<dbReference type="AlphaFoldDB" id="A0AAN4ZGQ8"/>
<comment type="subcellular location">
    <subcellularLocation>
        <location evidence="1">Membrane</location>
        <topology evidence="1">Multi-pass membrane protein</topology>
    </subcellularLocation>
</comment>
<evidence type="ECO:0000313" key="7">
    <source>
        <dbReference type="EMBL" id="GMR37587.1"/>
    </source>
</evidence>
<dbReference type="Pfam" id="PF10317">
    <property type="entry name" value="7TM_GPCR_Srd"/>
    <property type="match status" value="1"/>
</dbReference>
<accession>A0AAN4ZGQ8</accession>
<feature type="transmembrane region" description="Helical" evidence="6">
    <location>
        <begin position="189"/>
        <end position="212"/>
    </location>
</feature>
<evidence type="ECO:0000256" key="6">
    <source>
        <dbReference type="SAM" id="Phobius"/>
    </source>
</evidence>
<name>A0AAN4ZGQ8_9BILA</name>
<dbReference type="InterPro" id="IPR019421">
    <property type="entry name" value="7TM_GPCR_serpentine_rcpt_Srd"/>
</dbReference>
<keyword evidence="8" id="KW-1185">Reference proteome</keyword>
<feature type="transmembrane region" description="Helical" evidence="6">
    <location>
        <begin position="129"/>
        <end position="149"/>
    </location>
</feature>
<organism evidence="7 8">
    <name type="scientific">Pristionchus mayeri</name>
    <dbReference type="NCBI Taxonomy" id="1317129"/>
    <lineage>
        <taxon>Eukaryota</taxon>
        <taxon>Metazoa</taxon>
        <taxon>Ecdysozoa</taxon>
        <taxon>Nematoda</taxon>
        <taxon>Chromadorea</taxon>
        <taxon>Rhabditida</taxon>
        <taxon>Rhabditina</taxon>
        <taxon>Diplogasteromorpha</taxon>
        <taxon>Diplogasteroidea</taxon>
        <taxon>Neodiplogasteridae</taxon>
        <taxon>Pristionchus</taxon>
    </lineage>
</organism>